<sequence>MERIFREYLGLLDDLNFRKFQNELSQSMYNALAQGYIASENEPSLVNRLVETINGSKFKKFRFYANKIHGARSYVEFNYRDKPTTKEIADMVVISIASYKRERVLQKITFIQNKVDHNKKWMIDNEQLFLLKNFPKFSGNRGIFKSFSNEDIVFLNHSKCLGSFGLFMNPGEMIFLSAPLLSELKKDKGVTIEDIRLPETVTNAGARNFFFPSILDRHFYEEFFHYMYGGARRYAFFNPFISNGHFPFLNNSIFSRDIYDFTLDWTQFNIGEPTYAFGNVINPALDKFSNFLLRTIGIQEYVDLPLENVEGKFNNELAVLVMHIDLAKEKKG</sequence>
<dbReference type="Proteomes" id="UP000606580">
    <property type="component" value="Unassembled WGS sequence"/>
</dbReference>
<proteinExistence type="predicted"/>
<reference evidence="1" key="1">
    <citation type="journal article" date="2020" name="MBio">
        <title>'Candidatus Ethanoperedens,' a Thermophilic Genus of Archaea Mediating the Anaerobic Oxidation of Ethane.</title>
        <authorList>
            <person name="Hahn C.J."/>
            <person name="Laso-Perez R."/>
            <person name="Vulcano F."/>
            <person name="Vaziourakis K.M."/>
            <person name="Stokke R."/>
            <person name="Steen I.H."/>
            <person name="Teske A."/>
            <person name="Boetius A."/>
            <person name="Liebeke M."/>
            <person name="Amann R."/>
            <person name="Knittel K."/>
            <person name="Wegener G."/>
        </authorList>
    </citation>
    <scope>NUCLEOTIDE SEQUENCE</scope>
    <source>
        <strain evidence="1">GoM-Arc1-LC-WB58</strain>
    </source>
</reference>
<evidence type="ECO:0000313" key="2">
    <source>
        <dbReference type="Proteomes" id="UP000606580"/>
    </source>
</evidence>
<organism evidence="1 2">
    <name type="scientific">Candidatus Ethanoperedens thermophilum</name>
    <dbReference type="NCBI Taxonomy" id="2766897"/>
    <lineage>
        <taxon>Archaea</taxon>
        <taxon>Methanobacteriati</taxon>
        <taxon>Methanobacteriota</taxon>
        <taxon>Stenosarchaea group</taxon>
        <taxon>Methanomicrobia</taxon>
        <taxon>Methanosarcinales</taxon>
        <taxon>Methanosarcinales incertae sedis</taxon>
        <taxon>GOM Arc I cluster</taxon>
        <taxon>Candidatus Ethanoperedens</taxon>
    </lineage>
</organism>
<protein>
    <submittedName>
        <fullName evidence="1">Uncharacterized protein</fullName>
    </submittedName>
</protein>
<comment type="caution">
    <text evidence="1">The sequence shown here is derived from an EMBL/GenBank/DDBJ whole genome shotgun (WGS) entry which is preliminary data.</text>
</comment>
<dbReference type="AlphaFoldDB" id="A0A848DBI6"/>
<evidence type="ECO:0000313" key="1">
    <source>
        <dbReference type="EMBL" id="NMG83657.1"/>
    </source>
</evidence>
<name>A0A848DBI6_9EURY</name>
<gene>
    <name evidence="1" type="ORF">GIS02_05575</name>
</gene>
<dbReference type="EMBL" id="WNEG01000094">
    <property type="protein sequence ID" value="NMG83657.1"/>
    <property type="molecule type" value="Genomic_DNA"/>
</dbReference>
<accession>A0A848DBI6</accession>